<dbReference type="PANTHER" id="PTHR39532">
    <property type="entry name" value="F-BOX DOMAIN-CONTAINING PROTEIN-RELATED"/>
    <property type="match status" value="1"/>
</dbReference>
<dbReference type="InParanoid" id="D3BDM8"/>
<reference evidence="1 2" key="1">
    <citation type="journal article" date="2011" name="Genome Res.">
        <title>Phylogeny-wide analysis of social amoeba genomes highlights ancient origins for complex intercellular communication.</title>
        <authorList>
            <person name="Heidel A.J."/>
            <person name="Lawal H.M."/>
            <person name="Felder M."/>
            <person name="Schilde C."/>
            <person name="Helps N.R."/>
            <person name="Tunggal B."/>
            <person name="Rivero F."/>
            <person name="John U."/>
            <person name="Schleicher M."/>
            <person name="Eichinger L."/>
            <person name="Platzer M."/>
            <person name="Noegel A.A."/>
            <person name="Schaap P."/>
            <person name="Gloeckner G."/>
        </authorList>
    </citation>
    <scope>NUCLEOTIDE SEQUENCE [LARGE SCALE GENOMIC DNA]</scope>
    <source>
        <strain evidence="2">ATCC 26659 / Pp 5 / PN500</strain>
    </source>
</reference>
<accession>D3BDM8</accession>
<evidence type="ECO:0000313" key="2">
    <source>
        <dbReference type="Proteomes" id="UP000001396"/>
    </source>
</evidence>
<dbReference type="OMA" id="FRAIDFR"/>
<organism evidence="1 2">
    <name type="scientific">Heterostelium pallidum (strain ATCC 26659 / Pp 5 / PN500)</name>
    <name type="common">Cellular slime mold</name>
    <name type="synonym">Polysphondylium pallidum</name>
    <dbReference type="NCBI Taxonomy" id="670386"/>
    <lineage>
        <taxon>Eukaryota</taxon>
        <taxon>Amoebozoa</taxon>
        <taxon>Evosea</taxon>
        <taxon>Eumycetozoa</taxon>
        <taxon>Dictyostelia</taxon>
        <taxon>Acytosteliales</taxon>
        <taxon>Acytosteliaceae</taxon>
        <taxon>Heterostelium</taxon>
    </lineage>
</organism>
<gene>
    <name evidence="1" type="ORF">PPL_06830</name>
</gene>
<protein>
    <submittedName>
        <fullName evidence="1">Uncharacterized protein</fullName>
    </submittedName>
</protein>
<dbReference type="GeneID" id="31362311"/>
<dbReference type="AlphaFoldDB" id="D3BDM8"/>
<proteinExistence type="predicted"/>
<dbReference type="EMBL" id="ADBJ01000031">
    <property type="protein sequence ID" value="EFA80009.1"/>
    <property type="molecule type" value="Genomic_DNA"/>
</dbReference>
<evidence type="ECO:0000313" key="1">
    <source>
        <dbReference type="EMBL" id="EFA80009.1"/>
    </source>
</evidence>
<dbReference type="FunCoup" id="D3BDM8">
    <property type="interactions" value="805"/>
</dbReference>
<dbReference type="Proteomes" id="UP000001396">
    <property type="component" value="Unassembled WGS sequence"/>
</dbReference>
<dbReference type="RefSeq" id="XP_020432129.1">
    <property type="nucleotide sequence ID" value="XM_020577681.1"/>
</dbReference>
<keyword evidence="2" id="KW-1185">Reference proteome</keyword>
<sequence>MSSEKRLHSDINKDQYKNETYPTSRVKRRVSHYCSRRYEYDGNNLLSDLIKIYDQYFKSKNDKDDSSETRLKCVQFFVRYHNDTKYPHYFDVKGYNKFIAEVFFDRSEDVFNEILKLKCARQTKILLDIYYMIIKDNRFNTFFKGLNESDEAQLKSKISRICDRFEEKRNEPLGFFTYNNLYDIVYNGKSIDKETDNNNDKSTTIIGAEQTIKTIETRGTTDIETTKTDTTNHIKISDLILCKIISKFVAFDKDKDEISIRNNRFKRHLEFIPYLIDGGNVMDFALVSKQFFRVVSKIINDNLFYWNSYIDINNNSEYNLIKSAPLYFDYESIKYIPYDKGIEYVNQLLSRVEVFTMESDEFDYSINSEVRRLEELDPEEYPDEIYDEYREAVLKDGYLIRPPIMPNLKEIIVLMYHGFEWNYCDFLVDLFANTPSGDGHGIERFAINILRDWNISPDCNNMDFLTSLLEYHSKTLKSITINRDSFRAIDFRLLVDILIDLAPTLKENNIDFKLEVYVEIDEFIKDNDNKAIIKYLLDNTIILKTRQYY</sequence>
<name>D3BDM8_HETP5</name>
<comment type="caution">
    <text evidence="1">The sequence shown here is derived from an EMBL/GenBank/DDBJ whole genome shotgun (WGS) entry which is preliminary data.</text>
</comment>